<dbReference type="InterPro" id="IPR013098">
    <property type="entry name" value="Ig_I-set"/>
</dbReference>
<dbReference type="Pfam" id="PF08205">
    <property type="entry name" value="C2-set_2"/>
    <property type="match status" value="3"/>
</dbReference>
<keyword evidence="6" id="KW-1133">Transmembrane helix</keyword>
<evidence type="ECO:0000256" key="4">
    <source>
        <dbReference type="ARBA" id="ARBA00022729"/>
    </source>
</evidence>
<evidence type="ECO:0000313" key="13">
    <source>
        <dbReference type="Proteomes" id="UP000290572"/>
    </source>
</evidence>
<evidence type="ECO:0000259" key="11">
    <source>
        <dbReference type="PROSITE" id="PS50835"/>
    </source>
</evidence>
<keyword evidence="9" id="KW-0325">Glycoprotein</keyword>
<organism evidence="12 13">
    <name type="scientific">Labeo rohita</name>
    <name type="common">Indian major carp</name>
    <name type="synonym">Cyprinus rohita</name>
    <dbReference type="NCBI Taxonomy" id="84645"/>
    <lineage>
        <taxon>Eukaryota</taxon>
        <taxon>Metazoa</taxon>
        <taxon>Chordata</taxon>
        <taxon>Craniata</taxon>
        <taxon>Vertebrata</taxon>
        <taxon>Euteleostomi</taxon>
        <taxon>Actinopterygii</taxon>
        <taxon>Neopterygii</taxon>
        <taxon>Teleostei</taxon>
        <taxon>Ostariophysi</taxon>
        <taxon>Cypriniformes</taxon>
        <taxon>Cyprinidae</taxon>
        <taxon>Labeoninae</taxon>
        <taxon>Labeonini</taxon>
        <taxon>Labeo</taxon>
    </lineage>
</organism>
<evidence type="ECO:0000313" key="12">
    <source>
        <dbReference type="EMBL" id="RXN09504.1"/>
    </source>
</evidence>
<dbReference type="InterPro" id="IPR036179">
    <property type="entry name" value="Ig-like_dom_sf"/>
</dbReference>
<dbReference type="EMBL" id="QBIY01013274">
    <property type="protein sequence ID" value="RXN09504.1"/>
    <property type="molecule type" value="Genomic_DNA"/>
</dbReference>
<dbReference type="GO" id="GO:0016020">
    <property type="term" value="C:membrane"/>
    <property type="evidence" value="ECO:0007669"/>
    <property type="project" value="UniProtKB-SubCell"/>
</dbReference>
<dbReference type="InterPro" id="IPR003599">
    <property type="entry name" value="Ig_sub"/>
</dbReference>
<dbReference type="PROSITE" id="PS50835">
    <property type="entry name" value="IG_LIKE"/>
    <property type="match status" value="4"/>
</dbReference>
<dbReference type="Proteomes" id="UP000290572">
    <property type="component" value="Unassembled WGS sequence"/>
</dbReference>
<keyword evidence="5" id="KW-0677">Repeat</keyword>
<dbReference type="InterPro" id="IPR007110">
    <property type="entry name" value="Ig-like_dom"/>
</dbReference>
<evidence type="ECO:0000256" key="10">
    <source>
        <dbReference type="ARBA" id="ARBA00023319"/>
    </source>
</evidence>
<reference evidence="12 13" key="1">
    <citation type="submission" date="2018-03" db="EMBL/GenBank/DDBJ databases">
        <title>Draft genome sequence of Rohu Carp (Labeo rohita).</title>
        <authorList>
            <person name="Das P."/>
            <person name="Kushwaha B."/>
            <person name="Joshi C.G."/>
            <person name="Kumar D."/>
            <person name="Nagpure N.S."/>
            <person name="Sahoo L."/>
            <person name="Das S.P."/>
            <person name="Bit A."/>
            <person name="Patnaik S."/>
            <person name="Meher P.K."/>
            <person name="Jayasankar P."/>
            <person name="Koringa P.G."/>
            <person name="Patel N.V."/>
            <person name="Hinsu A.T."/>
            <person name="Kumar R."/>
            <person name="Pandey M."/>
            <person name="Agarwal S."/>
            <person name="Srivastava S."/>
            <person name="Singh M."/>
            <person name="Iquebal M.A."/>
            <person name="Jaiswal S."/>
            <person name="Angadi U.B."/>
            <person name="Kumar N."/>
            <person name="Raza M."/>
            <person name="Shah T.M."/>
            <person name="Rai A."/>
            <person name="Jena J.K."/>
        </authorList>
    </citation>
    <scope>NUCLEOTIDE SEQUENCE [LARGE SCALE GENOMIC DNA]</scope>
    <source>
        <strain evidence="12">DASCIFA01</strain>
        <tissue evidence="12">Testis</tissue>
    </source>
</reference>
<dbReference type="FunFam" id="2.60.40.10:FF:000077">
    <property type="entry name" value="Kirre like nephrin family adhesion molecule 3"/>
    <property type="match status" value="1"/>
</dbReference>
<protein>
    <submittedName>
        <fullName evidence="12">Nephrin isoform X1</fullName>
    </submittedName>
</protein>
<keyword evidence="10" id="KW-0393">Immunoglobulin domain</keyword>
<feature type="domain" description="Ig-like" evidence="11">
    <location>
        <begin position="95"/>
        <end position="187"/>
    </location>
</feature>
<evidence type="ECO:0000256" key="3">
    <source>
        <dbReference type="ARBA" id="ARBA00022692"/>
    </source>
</evidence>
<evidence type="ECO:0000256" key="7">
    <source>
        <dbReference type="ARBA" id="ARBA00023136"/>
    </source>
</evidence>
<comment type="subcellular location">
    <subcellularLocation>
        <location evidence="1">Membrane</location>
        <topology evidence="1">Single-pass type I membrane protein</topology>
    </subcellularLocation>
</comment>
<evidence type="ECO:0000256" key="6">
    <source>
        <dbReference type="ARBA" id="ARBA00022989"/>
    </source>
</evidence>
<dbReference type="InterPro" id="IPR051275">
    <property type="entry name" value="Cell_adhesion_signaling"/>
</dbReference>
<evidence type="ECO:0000256" key="8">
    <source>
        <dbReference type="ARBA" id="ARBA00023157"/>
    </source>
</evidence>
<keyword evidence="8" id="KW-1015">Disulfide bond</keyword>
<keyword evidence="4" id="KW-0732">Signal</keyword>
<dbReference type="SMART" id="SM00409">
    <property type="entry name" value="IG"/>
    <property type="match status" value="3"/>
</dbReference>
<dbReference type="PANTHER" id="PTHR11640">
    <property type="entry name" value="NEPHRIN"/>
    <property type="match status" value="1"/>
</dbReference>
<evidence type="ECO:0000256" key="9">
    <source>
        <dbReference type="ARBA" id="ARBA00023180"/>
    </source>
</evidence>
<feature type="domain" description="Ig-like" evidence="11">
    <location>
        <begin position="228"/>
        <end position="327"/>
    </location>
</feature>
<name>A0A498LRY6_LABRO</name>
<comment type="caution">
    <text evidence="12">The sequence shown here is derived from an EMBL/GenBank/DDBJ whole genome shotgun (WGS) entry which is preliminary data.</text>
</comment>
<dbReference type="InterPro" id="IPR013783">
    <property type="entry name" value="Ig-like_fold"/>
</dbReference>
<evidence type="ECO:0000256" key="1">
    <source>
        <dbReference type="ARBA" id="ARBA00004479"/>
    </source>
</evidence>
<dbReference type="STRING" id="84645.A0A498LRY6"/>
<evidence type="ECO:0000256" key="5">
    <source>
        <dbReference type="ARBA" id="ARBA00022737"/>
    </source>
</evidence>
<comment type="similarity">
    <text evidence="2">Belongs to the immunoglobulin superfamily.</text>
</comment>
<dbReference type="SMART" id="SM00408">
    <property type="entry name" value="IGc2"/>
    <property type="match status" value="2"/>
</dbReference>
<keyword evidence="7" id="KW-0472">Membrane</keyword>
<dbReference type="PANTHER" id="PTHR11640:SF136">
    <property type="entry name" value="NEPHRIN"/>
    <property type="match status" value="1"/>
</dbReference>
<dbReference type="InterPro" id="IPR013162">
    <property type="entry name" value="CD80_C2-set"/>
</dbReference>
<gene>
    <name evidence="12" type="ORF">ROHU_011020</name>
</gene>
<dbReference type="InterPro" id="IPR003598">
    <property type="entry name" value="Ig_sub2"/>
</dbReference>
<proteinExistence type="inferred from homology"/>
<keyword evidence="13" id="KW-1185">Reference proteome</keyword>
<keyword evidence="3" id="KW-0812">Transmembrane</keyword>
<dbReference type="SUPFAM" id="SSF48726">
    <property type="entry name" value="Immunoglobulin"/>
    <property type="match status" value="4"/>
</dbReference>
<sequence>MAVNPRELFPCSIETLRGLRFEVFLRFSLKTYSKRVLQWTVKICFVIGRDGFLVFVHPLECLGFSSDGVTRKRNLRCAFLRITDLTNQGRVCGQQAFKTEPRNVTVRAGATSLLKCEVLRASGAVQWVKDGLLLGPQRSLPGYPRYSMTGDQQKGQYHLQIFNVSLEDDGPYECQVGRSVSSRAIVSRTAWLNVQIPPSQPYIQLESDEPWVEGDEYTVTCIAPDAKPPAEITMFRDGEELTETDSFTMSGSQDKLLNTHAEVKVVCMSYGGNPLATLHWTKGDNGGMMTTSNLTHKVSREDHGLSLTCEAFNKGTRFSSVRTEELIVYYPPQKVWLDAPPPNVFLHSGTTLRLVCFSSGGNPTGQLVWLKNNKVVQTASKQVSSERGVSRELLLTLQPSDNLATYRCDSSNKAKKVLSAQTKLRVLFPAVSVKIVAKQQELRRGQTLDLDCLAGSSNPPANISWNLGPVMY</sequence>
<dbReference type="Pfam" id="PF07679">
    <property type="entry name" value="I-set"/>
    <property type="match status" value="1"/>
</dbReference>
<feature type="domain" description="Ig-like" evidence="11">
    <location>
        <begin position="332"/>
        <end position="419"/>
    </location>
</feature>
<feature type="domain" description="Ig-like" evidence="11">
    <location>
        <begin position="429"/>
        <end position="465"/>
    </location>
</feature>
<evidence type="ECO:0000256" key="2">
    <source>
        <dbReference type="ARBA" id="ARBA00008637"/>
    </source>
</evidence>
<dbReference type="AlphaFoldDB" id="A0A498LRY6"/>
<accession>A0A498LRY6</accession>
<dbReference type="Gene3D" id="2.60.40.10">
    <property type="entry name" value="Immunoglobulins"/>
    <property type="match status" value="4"/>
</dbReference>